<reference evidence="1 2" key="1">
    <citation type="journal article" date="2015" name="Proc. Natl. Acad. Sci. U.S.A.">
        <title>The resurrection genome of Boea hygrometrica: A blueprint for survival of dehydration.</title>
        <authorList>
            <person name="Xiao L."/>
            <person name="Yang G."/>
            <person name="Zhang L."/>
            <person name="Yang X."/>
            <person name="Zhao S."/>
            <person name="Ji Z."/>
            <person name="Zhou Q."/>
            <person name="Hu M."/>
            <person name="Wang Y."/>
            <person name="Chen M."/>
            <person name="Xu Y."/>
            <person name="Jin H."/>
            <person name="Xiao X."/>
            <person name="Hu G."/>
            <person name="Bao F."/>
            <person name="Hu Y."/>
            <person name="Wan P."/>
            <person name="Li L."/>
            <person name="Deng X."/>
            <person name="Kuang T."/>
            <person name="Xiang C."/>
            <person name="Zhu J.K."/>
            <person name="Oliver M.J."/>
            <person name="He Y."/>
        </authorList>
    </citation>
    <scope>NUCLEOTIDE SEQUENCE [LARGE SCALE GENOMIC DNA]</scope>
    <source>
        <strain evidence="2">cv. XS01</strain>
    </source>
</reference>
<evidence type="ECO:0000313" key="2">
    <source>
        <dbReference type="Proteomes" id="UP000250235"/>
    </source>
</evidence>
<dbReference type="AlphaFoldDB" id="A0A2Z7BB47"/>
<keyword evidence="2" id="KW-1185">Reference proteome</keyword>
<sequence length="81" mass="8752">MLPKRDGIHGAGEEADVPAKLPVFPEAECFREDPEKFLPSEEGHLGSDQIDEEVEEDALDEAQKWAAILHGAAEAAVPATE</sequence>
<protein>
    <submittedName>
        <fullName evidence="1">Uncharacterized protein</fullName>
    </submittedName>
</protein>
<dbReference type="Proteomes" id="UP000250235">
    <property type="component" value="Unassembled WGS sequence"/>
</dbReference>
<name>A0A2Z7BB47_9LAMI</name>
<evidence type="ECO:0000313" key="1">
    <source>
        <dbReference type="EMBL" id="KZV30600.1"/>
    </source>
</evidence>
<organism evidence="1 2">
    <name type="scientific">Dorcoceras hygrometricum</name>
    <dbReference type="NCBI Taxonomy" id="472368"/>
    <lineage>
        <taxon>Eukaryota</taxon>
        <taxon>Viridiplantae</taxon>
        <taxon>Streptophyta</taxon>
        <taxon>Embryophyta</taxon>
        <taxon>Tracheophyta</taxon>
        <taxon>Spermatophyta</taxon>
        <taxon>Magnoliopsida</taxon>
        <taxon>eudicotyledons</taxon>
        <taxon>Gunneridae</taxon>
        <taxon>Pentapetalae</taxon>
        <taxon>asterids</taxon>
        <taxon>lamiids</taxon>
        <taxon>Lamiales</taxon>
        <taxon>Gesneriaceae</taxon>
        <taxon>Didymocarpoideae</taxon>
        <taxon>Trichosporeae</taxon>
        <taxon>Loxocarpinae</taxon>
        <taxon>Dorcoceras</taxon>
    </lineage>
</organism>
<dbReference type="EMBL" id="KV008237">
    <property type="protein sequence ID" value="KZV30600.1"/>
    <property type="molecule type" value="Genomic_DNA"/>
</dbReference>
<accession>A0A2Z7BB47</accession>
<proteinExistence type="predicted"/>
<gene>
    <name evidence="1" type="ORF">F511_05750</name>
</gene>